<gene>
    <name evidence="1" type="ORF">UU29_C0012G0018</name>
</gene>
<protein>
    <submittedName>
        <fullName evidence="1">Uncharacterized protein</fullName>
    </submittedName>
</protein>
<dbReference type="AlphaFoldDB" id="A0A0G0WDW7"/>
<dbReference type="Proteomes" id="UP000034601">
    <property type="component" value="Unassembled WGS sequence"/>
</dbReference>
<reference evidence="1 2" key="1">
    <citation type="journal article" date="2015" name="Nature">
        <title>rRNA introns, odd ribosomes, and small enigmatic genomes across a large radiation of phyla.</title>
        <authorList>
            <person name="Brown C.T."/>
            <person name="Hug L.A."/>
            <person name="Thomas B.C."/>
            <person name="Sharon I."/>
            <person name="Castelle C.J."/>
            <person name="Singh A."/>
            <person name="Wilkins M.J."/>
            <person name="Williams K.H."/>
            <person name="Banfield J.F."/>
        </authorList>
    </citation>
    <scope>NUCLEOTIDE SEQUENCE [LARGE SCALE GENOMIC DNA]</scope>
</reference>
<comment type="caution">
    <text evidence="1">The sequence shown here is derived from an EMBL/GenBank/DDBJ whole genome shotgun (WGS) entry which is preliminary data.</text>
</comment>
<evidence type="ECO:0000313" key="1">
    <source>
        <dbReference type="EMBL" id="KKR82480.1"/>
    </source>
</evidence>
<evidence type="ECO:0000313" key="2">
    <source>
        <dbReference type="Proteomes" id="UP000034601"/>
    </source>
</evidence>
<dbReference type="EMBL" id="LCAB01000012">
    <property type="protein sequence ID" value="KKR82480.1"/>
    <property type="molecule type" value="Genomic_DNA"/>
</dbReference>
<name>A0A0G0WDW7_9BACT</name>
<organism evidence="1 2">
    <name type="scientific">Candidatus Daviesbacteria bacterium GW2011_GWA2_40_9</name>
    <dbReference type="NCBI Taxonomy" id="1618424"/>
    <lineage>
        <taxon>Bacteria</taxon>
        <taxon>Candidatus Daviesiibacteriota</taxon>
    </lineage>
</organism>
<proteinExistence type="predicted"/>
<sequence length="255" mass="27896">MGNEAKSLVPNLSADSVSKNNAVSNFPHTDREFFSSQSFREIITRGVKNVAPLPDEGGSLLDPRLLAATEEYKINLVEVVLPDSDFNEFQVAADACATQVDVGKSVEELTKRKGYKIERGAIFSRFDDGLKDIPGGSRPYEEAGVIVLWQNPDILNKQTGTQILNSVFGVESLNIPTEGKNDEVVDLTVYGEDGSQRTINMLIVKRQGNLTAGEQSVPVKVSQGTTVDNQSQADQRTDSNINFQWASVNFDPSKI</sequence>
<accession>A0A0G0WDW7</accession>